<feature type="region of interest" description="Disordered" evidence="7">
    <location>
        <begin position="593"/>
        <end position="655"/>
    </location>
</feature>
<evidence type="ECO:0000259" key="8">
    <source>
        <dbReference type="Pfam" id="PF04003"/>
    </source>
</evidence>
<evidence type="ECO:0000313" key="9">
    <source>
        <dbReference type="EMBL" id="GCB62573.1"/>
    </source>
</evidence>
<reference evidence="9 10" key="1">
    <citation type="journal article" date="2018" name="Nat. Ecol. Evol.">
        <title>Shark genomes provide insights into elasmobranch evolution and the origin of vertebrates.</title>
        <authorList>
            <person name="Hara Y"/>
            <person name="Yamaguchi K"/>
            <person name="Onimaru K"/>
            <person name="Kadota M"/>
            <person name="Koyanagi M"/>
            <person name="Keeley SD"/>
            <person name="Tatsumi K"/>
            <person name="Tanaka K"/>
            <person name="Motone F"/>
            <person name="Kageyama Y"/>
            <person name="Nozu R"/>
            <person name="Adachi N"/>
            <person name="Nishimura O"/>
            <person name="Nakagawa R"/>
            <person name="Tanegashima C"/>
            <person name="Kiyatake I"/>
            <person name="Matsumoto R"/>
            <person name="Murakumo K"/>
            <person name="Nishida K"/>
            <person name="Terakita A"/>
            <person name="Kuratani S"/>
            <person name="Sato K"/>
            <person name="Hyodo S Kuraku.S."/>
        </authorList>
    </citation>
    <scope>NUCLEOTIDE SEQUENCE [LARGE SCALE GENOMIC DNA]</scope>
</reference>
<dbReference type="STRING" id="75743.A0A401NNX8"/>
<dbReference type="InterPro" id="IPR036322">
    <property type="entry name" value="WD40_repeat_dom_sf"/>
</dbReference>
<keyword evidence="3" id="KW-0677">Repeat</keyword>
<gene>
    <name evidence="9" type="ORF">scyTo_0009543</name>
</gene>
<keyword evidence="4" id="KW-0539">Nucleus</keyword>
<proteinExistence type="inferred from homology"/>
<keyword evidence="10" id="KW-1185">Reference proteome</keyword>
<dbReference type="InterPro" id="IPR019775">
    <property type="entry name" value="WD40_repeat_CS"/>
</dbReference>
<dbReference type="GO" id="GO:0000462">
    <property type="term" value="P:maturation of SSU-rRNA from tricistronic rRNA transcript (SSU-rRNA, 5.8S rRNA, LSU-rRNA)"/>
    <property type="evidence" value="ECO:0007669"/>
    <property type="project" value="TreeGrafter"/>
</dbReference>
<evidence type="ECO:0000256" key="4">
    <source>
        <dbReference type="ARBA" id="ARBA00023242"/>
    </source>
</evidence>
<name>A0A401NNX8_SCYTO</name>
<evidence type="ECO:0000256" key="2">
    <source>
        <dbReference type="ARBA" id="ARBA00022574"/>
    </source>
</evidence>
<dbReference type="PANTHER" id="PTHR44267">
    <property type="entry name" value="WD REPEAT-CONTAINING PROTEIN 43"/>
    <property type="match status" value="1"/>
</dbReference>
<protein>
    <recommendedName>
        <fullName evidence="8">Small-subunit processome Utp12 domain-containing protein</fullName>
    </recommendedName>
</protein>
<dbReference type="PROSITE" id="PS50082">
    <property type="entry name" value="WD_REPEATS_2"/>
    <property type="match status" value="2"/>
</dbReference>
<dbReference type="InterPro" id="IPR001680">
    <property type="entry name" value="WD40_rpt"/>
</dbReference>
<dbReference type="EMBL" id="BFAA01003916">
    <property type="protein sequence ID" value="GCB62573.1"/>
    <property type="molecule type" value="Genomic_DNA"/>
</dbReference>
<feature type="compositionally biased region" description="Acidic residues" evidence="7">
    <location>
        <begin position="595"/>
        <end position="627"/>
    </location>
</feature>
<dbReference type="InterPro" id="IPR007148">
    <property type="entry name" value="SSU_processome_Utp12"/>
</dbReference>
<feature type="repeat" description="WD" evidence="6">
    <location>
        <begin position="116"/>
        <end position="157"/>
    </location>
</feature>
<feature type="compositionally biased region" description="Basic and acidic residues" evidence="7">
    <location>
        <begin position="628"/>
        <end position="655"/>
    </location>
</feature>
<dbReference type="Pfam" id="PF04003">
    <property type="entry name" value="Utp12"/>
    <property type="match status" value="1"/>
</dbReference>
<sequence>MAAVGGGAESCGGCAFSPGPGPCLAAAGADGRIRVWNTQSGGLRHEYVPSSHLSATCSCLSWAPPRRLRQEVPQKKKRRSEDVNGDEELDLLAIGTAVGSILLYSIIKGELQSKLGGGHDSKVNCVRWHQENDCLYSCSDDKHIVEWSVPTGKVKCKWKAEKGSVSCLCLSPDGKMLLSAGRGIKLWDLETKEVYRKFTGHATTISSLTFATIRPPSDSQPFDGTTGLYFLSGAVHDRLLNVWQVRSDGKDKNAVLSFTLTDEPIYVDLTTSGDREDPVKLAVVCRDGQMHLFEHILNGYCKKPLSPTCTVQIATSGRVTDARPVPILAATFCFDRQSILIAYSNVLHPIIERVTLNTTESHICLVRDAQMTVALTTETAVTKVKTPIVTSGVKVLMPGVPGHNTSMKPTLMESRTNEAKRRKGTEHERSIEERLCTMDIDVMKMKSKSGLPQTDSFAVLLVQGLESSDSSIINKVLQTKKDSLIKTTIARLPVPAVVPLLQEITKRLQGHPYSAALMVKWLKAVLTLHASYLSTLPNLVPQLGVLYQLMESRVKTLQKLSRLHGKLFLLVAQVAASEKAQDVSSVDQTAKLVYEEESSSEENSEDDLMADQESDENWEEDEEEERADDPKMHIDKEISEDSGEDMHTGNESEEE</sequence>
<comment type="subcellular location">
    <subcellularLocation>
        <location evidence="1">Nucleus</location>
    </subcellularLocation>
</comment>
<dbReference type="SUPFAM" id="SSF50978">
    <property type="entry name" value="WD40 repeat-like"/>
    <property type="match status" value="1"/>
</dbReference>
<evidence type="ECO:0000256" key="3">
    <source>
        <dbReference type="ARBA" id="ARBA00022737"/>
    </source>
</evidence>
<dbReference type="OMA" id="CEHAVNP"/>
<dbReference type="InterPro" id="IPR052414">
    <property type="entry name" value="U3_snoRNA-assoc_WDR"/>
</dbReference>
<dbReference type="PROSITE" id="PS00678">
    <property type="entry name" value="WD_REPEATS_1"/>
    <property type="match status" value="1"/>
</dbReference>
<dbReference type="Pfam" id="PF00400">
    <property type="entry name" value="WD40"/>
    <property type="match status" value="2"/>
</dbReference>
<evidence type="ECO:0000256" key="7">
    <source>
        <dbReference type="SAM" id="MobiDB-lite"/>
    </source>
</evidence>
<dbReference type="GO" id="GO:0005730">
    <property type="term" value="C:nucleolus"/>
    <property type="evidence" value="ECO:0007669"/>
    <property type="project" value="TreeGrafter"/>
</dbReference>
<dbReference type="OrthoDB" id="30195at2759"/>
<evidence type="ECO:0000256" key="1">
    <source>
        <dbReference type="ARBA" id="ARBA00004123"/>
    </source>
</evidence>
<dbReference type="Proteomes" id="UP000288216">
    <property type="component" value="Unassembled WGS sequence"/>
</dbReference>
<evidence type="ECO:0000256" key="6">
    <source>
        <dbReference type="PROSITE-ProRule" id="PRU00221"/>
    </source>
</evidence>
<dbReference type="SMART" id="SM00320">
    <property type="entry name" value="WD40"/>
    <property type="match status" value="4"/>
</dbReference>
<comment type="caution">
    <text evidence="9">The sequence shown here is derived from an EMBL/GenBank/DDBJ whole genome shotgun (WGS) entry which is preliminary data.</text>
</comment>
<dbReference type="InterPro" id="IPR015943">
    <property type="entry name" value="WD40/YVTN_repeat-like_dom_sf"/>
</dbReference>
<dbReference type="Gene3D" id="2.130.10.10">
    <property type="entry name" value="YVTN repeat-like/Quinoprotein amine dehydrogenase"/>
    <property type="match status" value="2"/>
</dbReference>
<organism evidence="9 10">
    <name type="scientific">Scyliorhinus torazame</name>
    <name type="common">Cloudy catshark</name>
    <name type="synonym">Catulus torazame</name>
    <dbReference type="NCBI Taxonomy" id="75743"/>
    <lineage>
        <taxon>Eukaryota</taxon>
        <taxon>Metazoa</taxon>
        <taxon>Chordata</taxon>
        <taxon>Craniata</taxon>
        <taxon>Vertebrata</taxon>
        <taxon>Chondrichthyes</taxon>
        <taxon>Elasmobranchii</taxon>
        <taxon>Galeomorphii</taxon>
        <taxon>Galeoidea</taxon>
        <taxon>Carcharhiniformes</taxon>
        <taxon>Scyliorhinidae</taxon>
        <taxon>Scyliorhinus</taxon>
    </lineage>
</organism>
<feature type="domain" description="Small-subunit processome Utp12" evidence="8">
    <location>
        <begin position="469"/>
        <end position="570"/>
    </location>
</feature>
<accession>A0A401NNX8</accession>
<comment type="similarity">
    <text evidence="5">Belongs to the UTP5 family.</text>
</comment>
<dbReference type="AlphaFoldDB" id="A0A401NNX8"/>
<feature type="repeat" description="WD" evidence="6">
    <location>
        <begin position="24"/>
        <end position="46"/>
    </location>
</feature>
<evidence type="ECO:0000313" key="10">
    <source>
        <dbReference type="Proteomes" id="UP000288216"/>
    </source>
</evidence>
<dbReference type="PANTHER" id="PTHR44267:SF1">
    <property type="entry name" value="WD REPEAT-CONTAINING PROTEIN 43"/>
    <property type="match status" value="1"/>
</dbReference>
<evidence type="ECO:0000256" key="5">
    <source>
        <dbReference type="ARBA" id="ARBA00038335"/>
    </source>
</evidence>
<keyword evidence="2 6" id="KW-0853">WD repeat</keyword>